<evidence type="ECO:0000313" key="1">
    <source>
        <dbReference type="EMBL" id="KAK5633891.1"/>
    </source>
</evidence>
<proteinExistence type="predicted"/>
<protein>
    <submittedName>
        <fullName evidence="1">Uncharacterized protein</fullName>
    </submittedName>
</protein>
<keyword evidence="2" id="KW-1185">Reference proteome</keyword>
<dbReference type="PANTHER" id="PTHR42034">
    <property type="entry name" value="CHROMOSOME 7, WHOLE GENOME SHOTGUN SEQUENCE-RELATED"/>
    <property type="match status" value="1"/>
</dbReference>
<evidence type="ECO:0000313" key="2">
    <source>
        <dbReference type="Proteomes" id="UP001305414"/>
    </source>
</evidence>
<dbReference type="SUPFAM" id="SSF52777">
    <property type="entry name" value="CoA-dependent acyltransferases"/>
    <property type="match status" value="1"/>
</dbReference>
<dbReference type="Proteomes" id="UP001305414">
    <property type="component" value="Unassembled WGS sequence"/>
</dbReference>
<sequence length="321" mass="35584">MNFWDRFFRALGSLQPDEALWKTDGSEISRLPPRSDDLLSVAEKSPGCGILRAREMLSPLKSLSPIHIPIAESQLARPCSLKNASVELRLGTAMTRAIVSACKKQRLGVTAAWHAAVIFATQTTQAKYVAPGTQFGGFANVDLRRYFPPASVDAYLFNNHSTILPFSVEPNGKSFTQLARELSKFLSRDLSSSNPEIWSALGPMIQSLVPGFTAPHLTDTTPAVSSLGIIDTYIASTYPSGNGGRDDGYWEIEHVWFGDTVCGPWLECFMWSWQDQISLNTVYNPAYHTHVDVHKFLQLVVQKFMDGLGIVIREGDRMSKI</sequence>
<gene>
    <name evidence="1" type="ORF">RRF57_009605</name>
</gene>
<dbReference type="AlphaFoldDB" id="A0AAN7ZC21"/>
<name>A0AAN7ZC21_9PEZI</name>
<dbReference type="EMBL" id="JAWHQM010000036">
    <property type="protein sequence ID" value="KAK5633891.1"/>
    <property type="molecule type" value="Genomic_DNA"/>
</dbReference>
<accession>A0AAN7ZC21</accession>
<comment type="caution">
    <text evidence="1">The sequence shown here is derived from an EMBL/GenBank/DDBJ whole genome shotgun (WGS) entry which is preliminary data.</text>
</comment>
<organism evidence="1 2">
    <name type="scientific">Xylaria bambusicola</name>
    <dbReference type="NCBI Taxonomy" id="326684"/>
    <lineage>
        <taxon>Eukaryota</taxon>
        <taxon>Fungi</taxon>
        <taxon>Dikarya</taxon>
        <taxon>Ascomycota</taxon>
        <taxon>Pezizomycotina</taxon>
        <taxon>Sordariomycetes</taxon>
        <taxon>Xylariomycetidae</taxon>
        <taxon>Xylariales</taxon>
        <taxon>Xylariaceae</taxon>
        <taxon>Xylaria</taxon>
    </lineage>
</organism>
<reference evidence="1 2" key="1">
    <citation type="submission" date="2023-10" db="EMBL/GenBank/DDBJ databases">
        <title>Draft genome sequence of Xylaria bambusicola isolate GMP-LS, the root and basal stem rot pathogen of sugarcane in Indonesia.</title>
        <authorList>
            <person name="Selvaraj P."/>
            <person name="Muralishankar V."/>
            <person name="Muruganantham S."/>
            <person name="Sp S."/>
            <person name="Haryani S."/>
            <person name="Lau K.J.X."/>
            <person name="Naqvi N.I."/>
        </authorList>
    </citation>
    <scope>NUCLEOTIDE SEQUENCE [LARGE SCALE GENOMIC DNA]</scope>
    <source>
        <strain evidence="1">GMP-LS</strain>
    </source>
</reference>
<dbReference type="PANTHER" id="PTHR42034:SF1">
    <property type="entry name" value="CONDENSATION DOMAIN-CONTAINING PROTEIN"/>
    <property type="match status" value="1"/>
</dbReference>
<dbReference type="Gene3D" id="3.30.559.30">
    <property type="entry name" value="Nonribosomal peptide synthetase, condensation domain"/>
    <property type="match status" value="1"/>
</dbReference>